<reference evidence="2 3" key="1">
    <citation type="submission" date="2021-06" db="EMBL/GenBank/DDBJ databases">
        <authorList>
            <person name="Palmer J.M."/>
        </authorList>
    </citation>
    <scope>NUCLEOTIDE SEQUENCE [LARGE SCALE GENOMIC DNA]</scope>
    <source>
        <strain evidence="2 3">XR_2019</strain>
        <tissue evidence="2">Muscle</tissue>
    </source>
</reference>
<evidence type="ECO:0000256" key="1">
    <source>
        <dbReference type="SAM" id="Phobius"/>
    </source>
</evidence>
<proteinExistence type="predicted"/>
<keyword evidence="1" id="KW-0472">Membrane</keyword>
<evidence type="ECO:0000313" key="3">
    <source>
        <dbReference type="Proteomes" id="UP001444071"/>
    </source>
</evidence>
<name>A0ABV0WE74_9TELE</name>
<comment type="caution">
    <text evidence="2">The sequence shown here is derived from an EMBL/GenBank/DDBJ whole genome shotgun (WGS) entry which is preliminary data.</text>
</comment>
<keyword evidence="3" id="KW-1185">Reference proteome</keyword>
<sequence length="121" mass="14071">MNPPAQDLQSSHKASFKVKSIITCIHFHALKSCRRHKRKQVKHLQKKKKSEILQNAQFICVFVLFSMYFFSYALPHRTSCIVLPAPLQPVFKHETYLNNYASLSLTDVRGNIKENFNSIYS</sequence>
<keyword evidence="1" id="KW-1133">Transmembrane helix</keyword>
<keyword evidence="1" id="KW-0812">Transmembrane</keyword>
<dbReference type="EMBL" id="JAHRIM010043698">
    <property type="protein sequence ID" value="MEQ2267880.1"/>
    <property type="molecule type" value="Genomic_DNA"/>
</dbReference>
<gene>
    <name evidence="2" type="ORF">XENORESO_011828</name>
</gene>
<organism evidence="2 3">
    <name type="scientific">Xenotaenia resolanae</name>
    <dbReference type="NCBI Taxonomy" id="208358"/>
    <lineage>
        <taxon>Eukaryota</taxon>
        <taxon>Metazoa</taxon>
        <taxon>Chordata</taxon>
        <taxon>Craniata</taxon>
        <taxon>Vertebrata</taxon>
        <taxon>Euteleostomi</taxon>
        <taxon>Actinopterygii</taxon>
        <taxon>Neopterygii</taxon>
        <taxon>Teleostei</taxon>
        <taxon>Neoteleostei</taxon>
        <taxon>Acanthomorphata</taxon>
        <taxon>Ovalentaria</taxon>
        <taxon>Atherinomorphae</taxon>
        <taxon>Cyprinodontiformes</taxon>
        <taxon>Goodeidae</taxon>
        <taxon>Xenotaenia</taxon>
    </lineage>
</organism>
<evidence type="ECO:0000313" key="2">
    <source>
        <dbReference type="EMBL" id="MEQ2267880.1"/>
    </source>
</evidence>
<accession>A0ABV0WE74</accession>
<dbReference type="Proteomes" id="UP001444071">
    <property type="component" value="Unassembled WGS sequence"/>
</dbReference>
<protein>
    <submittedName>
        <fullName evidence="2">Uncharacterized protein</fullName>
    </submittedName>
</protein>
<feature type="transmembrane region" description="Helical" evidence="1">
    <location>
        <begin position="52"/>
        <end position="74"/>
    </location>
</feature>